<proteinExistence type="predicted"/>
<feature type="transmembrane region" description="Helical" evidence="2">
    <location>
        <begin position="427"/>
        <end position="449"/>
    </location>
</feature>
<feature type="transmembrane region" description="Helical" evidence="2">
    <location>
        <begin position="469"/>
        <end position="497"/>
    </location>
</feature>
<organism evidence="4 5">
    <name type="scientific">Mikania micrantha</name>
    <name type="common">bitter vine</name>
    <dbReference type="NCBI Taxonomy" id="192012"/>
    <lineage>
        <taxon>Eukaryota</taxon>
        <taxon>Viridiplantae</taxon>
        <taxon>Streptophyta</taxon>
        <taxon>Embryophyta</taxon>
        <taxon>Tracheophyta</taxon>
        <taxon>Spermatophyta</taxon>
        <taxon>Magnoliopsida</taxon>
        <taxon>eudicotyledons</taxon>
        <taxon>Gunneridae</taxon>
        <taxon>Pentapetalae</taxon>
        <taxon>asterids</taxon>
        <taxon>campanulids</taxon>
        <taxon>Asterales</taxon>
        <taxon>Asteraceae</taxon>
        <taxon>Asteroideae</taxon>
        <taxon>Heliantheae alliance</taxon>
        <taxon>Eupatorieae</taxon>
        <taxon>Mikania</taxon>
    </lineage>
</organism>
<dbReference type="PANTHER" id="PTHR24177:SF474">
    <property type="entry name" value="ANKYRIN REPEAT-CONTAINING DOMAIN, PGG DOMAIN, ANKYRIN REPEAT-CONTAINING DOMAIN SUPERFAMILY"/>
    <property type="match status" value="1"/>
</dbReference>
<comment type="caution">
    <text evidence="4">The sequence shown here is derived from an EMBL/GenBank/DDBJ whole genome shotgun (WGS) entry which is preliminary data.</text>
</comment>
<protein>
    <recommendedName>
        <fullName evidence="3">PGG domain-containing protein</fullName>
    </recommendedName>
</protein>
<reference evidence="4 5" key="1">
    <citation type="submission" date="2019-05" db="EMBL/GenBank/DDBJ databases">
        <title>Mikania micrantha, genome provides insights into the molecular mechanism of rapid growth.</title>
        <authorList>
            <person name="Liu B."/>
        </authorList>
    </citation>
    <scope>NUCLEOTIDE SEQUENCE [LARGE SCALE GENOMIC DNA]</scope>
    <source>
        <strain evidence="4">NLD-2019</strain>
        <tissue evidence="4">Leaf</tissue>
    </source>
</reference>
<keyword evidence="2" id="KW-1133">Transmembrane helix</keyword>
<gene>
    <name evidence="4" type="ORF">E3N88_09654</name>
</gene>
<keyword evidence="1" id="KW-0040">ANK repeat</keyword>
<evidence type="ECO:0000256" key="1">
    <source>
        <dbReference type="PROSITE-ProRule" id="PRU00023"/>
    </source>
</evidence>
<dbReference type="Proteomes" id="UP000326396">
    <property type="component" value="Linkage Group LG12"/>
</dbReference>
<dbReference type="AlphaFoldDB" id="A0A5N6PKI9"/>
<feature type="domain" description="PGG" evidence="3">
    <location>
        <begin position="420"/>
        <end position="532"/>
    </location>
</feature>
<dbReference type="PROSITE" id="PS50297">
    <property type="entry name" value="ANK_REP_REGION"/>
    <property type="match status" value="1"/>
</dbReference>
<dbReference type="InterPro" id="IPR026961">
    <property type="entry name" value="PGG_dom"/>
</dbReference>
<dbReference type="EMBL" id="SZYD01000004">
    <property type="protein sequence ID" value="KAD6454948.1"/>
    <property type="molecule type" value="Genomic_DNA"/>
</dbReference>
<keyword evidence="5" id="KW-1185">Reference proteome</keyword>
<sequence>MNKSIASVCFLIQRNGIQEKALIGKRNTNKRKHNILGAKIFEKLHAAILVENYTDIIDILEDRIVTLRDRITINGNTALHVAVGTSNNKEFLVKMLDWATQDYQPPFDMCNYEGSTLLHVAAIVGNTKAAKLLVQHQSCHYMLSKKDNEGQTPLHRAVSNMQTDTLIYFLDHCLATPNLENVESFDGTKTVVNAISVKDYVSANKMRKFIKDPTTVLMAIAQNFPPDVFFFARSMFLGSIISQCPKFKREIDAHLEAKLLVNFTCDLIRTSSTMSTTYNNAIFEATRQDSVEIVKAIVSRFPNAIWTSNEDGHDIIQLAVINRSEKVYDLLSQMSKRKNIYRTIKYPYKNKLLYLAARLAPENKIKPAYGPALQMQRELQWFKEVERFVSPLNVIEKNSFGETPQMVFTKEHKKLVIEGEKWMKDRAWSYTITAALVAAIMFVAAITVHGGNKQDNGKPMFANRVAFTVFAASGGISFVTSAAALLIFLSILCDPFVEEDFLFFLPEKLMIGVASLLISTLTMLIAFVATISLELAQNKSWILGVVIVFFYEIFNASWTLQFPILFTLIKSRFSKRTNDLY</sequence>
<dbReference type="OrthoDB" id="1652385at2759"/>
<dbReference type="PANTHER" id="PTHR24177">
    <property type="entry name" value="CASKIN"/>
    <property type="match status" value="1"/>
</dbReference>
<dbReference type="InterPro" id="IPR002110">
    <property type="entry name" value="Ankyrin_rpt"/>
</dbReference>
<feature type="transmembrane region" description="Helical" evidence="2">
    <location>
        <begin position="541"/>
        <end position="566"/>
    </location>
</feature>
<feature type="transmembrane region" description="Helical" evidence="2">
    <location>
        <begin position="509"/>
        <end position="529"/>
    </location>
</feature>
<dbReference type="InterPro" id="IPR036770">
    <property type="entry name" value="Ankyrin_rpt-contain_sf"/>
</dbReference>
<dbReference type="Pfam" id="PF12796">
    <property type="entry name" value="Ank_2"/>
    <property type="match status" value="1"/>
</dbReference>
<dbReference type="SMART" id="SM00248">
    <property type="entry name" value="ANK"/>
    <property type="match status" value="5"/>
</dbReference>
<evidence type="ECO:0000313" key="5">
    <source>
        <dbReference type="Proteomes" id="UP000326396"/>
    </source>
</evidence>
<evidence type="ECO:0000313" key="4">
    <source>
        <dbReference type="EMBL" id="KAD6454948.1"/>
    </source>
</evidence>
<dbReference type="SUPFAM" id="SSF48403">
    <property type="entry name" value="Ankyrin repeat"/>
    <property type="match status" value="1"/>
</dbReference>
<dbReference type="Gene3D" id="1.25.40.20">
    <property type="entry name" value="Ankyrin repeat-containing domain"/>
    <property type="match status" value="1"/>
</dbReference>
<keyword evidence="2" id="KW-0812">Transmembrane</keyword>
<accession>A0A5N6PKI9</accession>
<dbReference type="GO" id="GO:0016020">
    <property type="term" value="C:membrane"/>
    <property type="evidence" value="ECO:0007669"/>
    <property type="project" value="TreeGrafter"/>
</dbReference>
<dbReference type="PROSITE" id="PS50088">
    <property type="entry name" value="ANK_REPEAT"/>
    <property type="match status" value="1"/>
</dbReference>
<feature type="repeat" description="ANK" evidence="1">
    <location>
        <begin position="113"/>
        <end position="136"/>
    </location>
</feature>
<name>A0A5N6PKI9_9ASTR</name>
<evidence type="ECO:0000256" key="2">
    <source>
        <dbReference type="SAM" id="Phobius"/>
    </source>
</evidence>
<keyword evidence="2" id="KW-0472">Membrane</keyword>
<dbReference type="Pfam" id="PF13962">
    <property type="entry name" value="PGG"/>
    <property type="match status" value="1"/>
</dbReference>
<evidence type="ECO:0000259" key="3">
    <source>
        <dbReference type="Pfam" id="PF13962"/>
    </source>
</evidence>